<evidence type="ECO:0000313" key="1">
    <source>
        <dbReference type="EMBL" id="MBR9650245.1"/>
    </source>
</evidence>
<dbReference type="Proteomes" id="UP001195941">
    <property type="component" value="Unassembled WGS sequence"/>
</dbReference>
<sequence length="192" mass="22265">MAATGASLILPPTMAEAAGSRNLRFGLWTGKRWSRFGNRIDVRSKSRHIHGPYSWPHPVTGEKLTIYIRDNHDKKGKRTQYFTLREDGTALARVFDRRPGRPDRVFVGDAFMPQGQWSAGQSRNYTMQEYSGRSKKTYQLTLQVLDPARTYRGVRNSMRYEWIAKSGRKVVYHERFDYSPGVGFVRFDNRLN</sequence>
<protein>
    <submittedName>
        <fullName evidence="1">Uncharacterized protein</fullName>
    </submittedName>
</protein>
<dbReference type="RefSeq" id="WP_212699749.1">
    <property type="nucleotide sequence ID" value="NZ_JADMKU010000002.1"/>
</dbReference>
<evidence type="ECO:0000313" key="2">
    <source>
        <dbReference type="Proteomes" id="UP001195941"/>
    </source>
</evidence>
<accession>A0ABS5HMT3</accession>
<name>A0ABS5HMT3_9RHOB</name>
<comment type="caution">
    <text evidence="1">The sequence shown here is derived from an EMBL/GenBank/DDBJ whole genome shotgun (WGS) entry which is preliminary data.</text>
</comment>
<dbReference type="EMBL" id="JADMKU010000002">
    <property type="protein sequence ID" value="MBR9650245.1"/>
    <property type="molecule type" value="Genomic_DNA"/>
</dbReference>
<proteinExistence type="predicted"/>
<gene>
    <name evidence="1" type="ORF">IT775_03785</name>
</gene>
<keyword evidence="2" id="KW-1185">Reference proteome</keyword>
<reference evidence="1 2" key="1">
    <citation type="journal article" date="2021" name="Arch. Microbiol.">
        <title>Thalassobius aquimarinus sp. nov., isolated from the Sea of Japan seashore.</title>
        <authorList>
            <person name="Kurilenko V.V."/>
            <person name="Romanenko L.A."/>
            <person name="Chernysheva N.Y."/>
            <person name="Velansky P.V."/>
            <person name="Tekutyeva L.A."/>
            <person name="Isaeva M.P."/>
            <person name="Mikhailov V.V."/>
        </authorList>
    </citation>
    <scope>NUCLEOTIDE SEQUENCE [LARGE SCALE GENOMIC DNA]</scope>
    <source>
        <strain evidence="1 2">KMM 8518</strain>
    </source>
</reference>
<organism evidence="1 2">
    <name type="scientific">Thalassovita aquimarina</name>
    <dbReference type="NCBI Taxonomy" id="2785917"/>
    <lineage>
        <taxon>Bacteria</taxon>
        <taxon>Pseudomonadati</taxon>
        <taxon>Pseudomonadota</taxon>
        <taxon>Alphaproteobacteria</taxon>
        <taxon>Rhodobacterales</taxon>
        <taxon>Roseobacteraceae</taxon>
        <taxon>Thalassovita</taxon>
    </lineage>
</organism>